<evidence type="ECO:0000313" key="2">
    <source>
        <dbReference type="Proteomes" id="UP000076842"/>
    </source>
</evidence>
<gene>
    <name evidence="1" type="ORF">CALCODRAFT_127216</name>
</gene>
<organism evidence="1 2">
    <name type="scientific">Calocera cornea HHB12733</name>
    <dbReference type="NCBI Taxonomy" id="1353952"/>
    <lineage>
        <taxon>Eukaryota</taxon>
        <taxon>Fungi</taxon>
        <taxon>Dikarya</taxon>
        <taxon>Basidiomycota</taxon>
        <taxon>Agaricomycotina</taxon>
        <taxon>Dacrymycetes</taxon>
        <taxon>Dacrymycetales</taxon>
        <taxon>Dacrymycetaceae</taxon>
        <taxon>Calocera</taxon>
    </lineage>
</organism>
<reference evidence="1 2" key="1">
    <citation type="journal article" date="2016" name="Mol. Biol. Evol.">
        <title>Comparative Genomics of Early-Diverging Mushroom-Forming Fungi Provides Insights into the Origins of Lignocellulose Decay Capabilities.</title>
        <authorList>
            <person name="Nagy L.G."/>
            <person name="Riley R."/>
            <person name="Tritt A."/>
            <person name="Adam C."/>
            <person name="Daum C."/>
            <person name="Floudas D."/>
            <person name="Sun H."/>
            <person name="Yadav J.S."/>
            <person name="Pangilinan J."/>
            <person name="Larsson K.H."/>
            <person name="Matsuura K."/>
            <person name="Barry K."/>
            <person name="Labutti K."/>
            <person name="Kuo R."/>
            <person name="Ohm R.A."/>
            <person name="Bhattacharya S.S."/>
            <person name="Shirouzu T."/>
            <person name="Yoshinaga Y."/>
            <person name="Martin F.M."/>
            <person name="Grigoriev I.V."/>
            <person name="Hibbett D.S."/>
        </authorList>
    </citation>
    <scope>NUCLEOTIDE SEQUENCE [LARGE SCALE GENOMIC DNA]</scope>
    <source>
        <strain evidence="1 2">HHB12733</strain>
    </source>
</reference>
<keyword evidence="2" id="KW-1185">Reference proteome</keyword>
<protein>
    <submittedName>
        <fullName evidence="1">Uncharacterized protein</fullName>
    </submittedName>
</protein>
<dbReference type="InParanoid" id="A0A165I8I8"/>
<accession>A0A165I8I8</accession>
<dbReference type="Proteomes" id="UP000076842">
    <property type="component" value="Unassembled WGS sequence"/>
</dbReference>
<proteinExistence type="predicted"/>
<dbReference type="AlphaFoldDB" id="A0A165I8I8"/>
<evidence type="ECO:0000313" key="1">
    <source>
        <dbReference type="EMBL" id="KZT60263.1"/>
    </source>
</evidence>
<name>A0A165I8I8_9BASI</name>
<sequence length="127" mass="14171">MRQGPGGTRRRCGPRICRSQQPCQASCALGRGTIARTARRTWRKARRSETGRWAPWTRIMLGCRCRCREPPVLVIQSPLLPAFPASTRCGGHGPTPSFPVLSPVVFSTFFISPRRRRIGSLDRLTAP</sequence>
<dbReference type="EMBL" id="KV423932">
    <property type="protein sequence ID" value="KZT60263.1"/>
    <property type="molecule type" value="Genomic_DNA"/>
</dbReference>